<reference evidence="2" key="3">
    <citation type="submission" date="2021-05" db="UniProtKB">
        <authorList>
            <consortium name="EnsemblPlants"/>
        </authorList>
    </citation>
    <scope>IDENTIFICATION</scope>
    <source>
        <strain evidence="2">cv. B73</strain>
    </source>
</reference>
<gene>
    <name evidence="2" type="primary">LOC100272854</name>
</gene>
<dbReference type="EnsemblPlants" id="Zm00001eb016750_T001">
    <property type="protein sequence ID" value="Zm00001eb016750_P001"/>
    <property type="gene ID" value="Zm00001eb016750"/>
</dbReference>
<protein>
    <submittedName>
        <fullName evidence="2">Uncharacterized protein</fullName>
    </submittedName>
</protein>
<reference evidence="2" key="2">
    <citation type="submission" date="2019-07" db="EMBL/GenBank/DDBJ databases">
        <authorList>
            <person name="Seetharam A."/>
            <person name="Woodhouse M."/>
            <person name="Cannon E."/>
        </authorList>
    </citation>
    <scope>NUCLEOTIDE SEQUENCE [LARGE SCALE GENOMIC DNA]</scope>
    <source>
        <strain evidence="2">cv. B73</strain>
    </source>
</reference>
<dbReference type="OrthoDB" id="411372at2759"/>
<name>A0A804LK92_MAIZE</name>
<feature type="compositionally biased region" description="Low complexity" evidence="1">
    <location>
        <begin position="74"/>
        <end position="92"/>
    </location>
</feature>
<evidence type="ECO:0000256" key="1">
    <source>
        <dbReference type="SAM" id="MobiDB-lite"/>
    </source>
</evidence>
<feature type="region of interest" description="Disordered" evidence="1">
    <location>
        <begin position="1"/>
        <end position="106"/>
    </location>
</feature>
<keyword evidence="3" id="KW-1185">Reference proteome</keyword>
<feature type="compositionally biased region" description="Polar residues" evidence="1">
    <location>
        <begin position="1"/>
        <end position="10"/>
    </location>
</feature>
<reference evidence="3" key="1">
    <citation type="submission" date="2015-12" db="EMBL/GenBank/DDBJ databases">
        <title>Update maize B73 reference genome by single molecule sequencing technologies.</title>
        <authorList>
            <consortium name="Maize Genome Sequencing Project"/>
            <person name="Ware D."/>
        </authorList>
    </citation>
    <scope>NUCLEOTIDE SEQUENCE [LARGE SCALE GENOMIC DNA]</scope>
    <source>
        <strain evidence="3">cv. B73</strain>
    </source>
</reference>
<dbReference type="AlphaFoldDB" id="A0A804LK92"/>
<organism evidence="2 3">
    <name type="scientific">Zea mays</name>
    <name type="common">Maize</name>
    <dbReference type="NCBI Taxonomy" id="4577"/>
    <lineage>
        <taxon>Eukaryota</taxon>
        <taxon>Viridiplantae</taxon>
        <taxon>Streptophyta</taxon>
        <taxon>Embryophyta</taxon>
        <taxon>Tracheophyta</taxon>
        <taxon>Spermatophyta</taxon>
        <taxon>Magnoliopsida</taxon>
        <taxon>Liliopsida</taxon>
        <taxon>Poales</taxon>
        <taxon>Poaceae</taxon>
        <taxon>PACMAD clade</taxon>
        <taxon>Panicoideae</taxon>
        <taxon>Andropogonodae</taxon>
        <taxon>Andropogoneae</taxon>
        <taxon>Tripsacinae</taxon>
        <taxon>Zea</taxon>
    </lineage>
</organism>
<feature type="compositionally biased region" description="Low complexity" evidence="1">
    <location>
        <begin position="53"/>
        <end position="66"/>
    </location>
</feature>
<dbReference type="Proteomes" id="UP000007305">
    <property type="component" value="Chromosome 1"/>
</dbReference>
<dbReference type="InParanoid" id="A0A804LK92"/>
<evidence type="ECO:0000313" key="3">
    <source>
        <dbReference type="Proteomes" id="UP000007305"/>
    </source>
</evidence>
<accession>A0A804LK92</accession>
<dbReference type="Gramene" id="Zm00001eb016750_T001">
    <property type="protein sequence ID" value="Zm00001eb016750_P001"/>
    <property type="gene ID" value="Zm00001eb016750"/>
</dbReference>
<feature type="compositionally biased region" description="Polar residues" evidence="1">
    <location>
        <begin position="93"/>
        <end position="106"/>
    </location>
</feature>
<evidence type="ECO:0000313" key="2">
    <source>
        <dbReference type="EnsemblPlants" id="Zm00001eb016750_P001"/>
    </source>
</evidence>
<proteinExistence type="predicted"/>
<sequence length="371" mass="39110">MSYSYPATTPRQHKPLSAPSQPSSDLNPGAPSLPPRLGTASAAVRRPWSTTPRRAAGSPGWASGASTTGGGAGSARPAAATSSTAAIATTSPRKTGTSWIGTTSNRLSASSVTPSSRCAATAASAWGSTSAQPATSWTMTLTRSSSIATIAASAGSCYSTTLRDRHCCIENSMKNNCPICYEAVPVRFAEGDVGAPLRPHHAPAVLPRDVEARQVLVPHMRHAHLRHGQVLQGPRRRDGGKLLVHGKGMGRVQRLQGHDAGLLRHGGPQVLPLPVPQHLPGGTPRPPVATTTTTSLLLELDAASQDTPGPSSYAIITSSACAFTHRSVPVHDELHNFVPCRYVRTLLLEIGRFIRLGTHYLYHNKTRVTLL</sequence>